<dbReference type="EMBL" id="JAKLMC020000007">
    <property type="protein sequence ID" value="KAK5955313.1"/>
    <property type="molecule type" value="Genomic_DNA"/>
</dbReference>
<evidence type="ECO:0000313" key="2">
    <source>
        <dbReference type="EMBL" id="KAK5955313.1"/>
    </source>
</evidence>
<feature type="region of interest" description="Disordered" evidence="1">
    <location>
        <begin position="284"/>
        <end position="481"/>
    </location>
</feature>
<dbReference type="Proteomes" id="UP001316803">
    <property type="component" value="Unassembled WGS sequence"/>
</dbReference>
<protein>
    <submittedName>
        <fullName evidence="2">Uncharacterized protein</fullName>
    </submittedName>
</protein>
<dbReference type="PANTHER" id="PTHR28307:SF2">
    <property type="entry name" value="PROTEIN PAL1"/>
    <property type="match status" value="1"/>
</dbReference>
<evidence type="ECO:0000313" key="3">
    <source>
        <dbReference type="Proteomes" id="UP001316803"/>
    </source>
</evidence>
<dbReference type="AlphaFoldDB" id="A0AAN8ENF9"/>
<dbReference type="InterPro" id="IPR013226">
    <property type="entry name" value="Pal1"/>
</dbReference>
<dbReference type="PANTHER" id="PTHR28307">
    <property type="entry name" value="PROTEIN PAL1"/>
    <property type="match status" value="1"/>
</dbReference>
<comment type="caution">
    <text evidence="2">The sequence shown here is derived from an EMBL/GenBank/DDBJ whole genome shotgun (WGS) entry which is preliminary data.</text>
</comment>
<feature type="compositionally biased region" description="Basic residues" evidence="1">
    <location>
        <begin position="359"/>
        <end position="373"/>
    </location>
</feature>
<reference evidence="2 3" key="1">
    <citation type="submission" date="2022-12" db="EMBL/GenBank/DDBJ databases">
        <title>Genomic features and morphological characterization of a novel Knufia sp. strain isolated from spacecraft assembly facility.</title>
        <authorList>
            <person name="Teixeira M."/>
            <person name="Chander A.M."/>
            <person name="Stajich J.E."/>
            <person name="Venkateswaran K."/>
        </authorList>
    </citation>
    <scope>NUCLEOTIDE SEQUENCE [LARGE SCALE GENOMIC DNA]</scope>
    <source>
        <strain evidence="2 3">FJI-L2-BK-P2</strain>
    </source>
</reference>
<dbReference type="Pfam" id="PF08316">
    <property type="entry name" value="Pal1"/>
    <property type="match status" value="1"/>
</dbReference>
<feature type="compositionally biased region" description="Basic and acidic residues" evidence="1">
    <location>
        <begin position="153"/>
        <end position="200"/>
    </location>
</feature>
<feature type="compositionally biased region" description="Basic and acidic residues" evidence="1">
    <location>
        <begin position="342"/>
        <end position="358"/>
    </location>
</feature>
<proteinExistence type="predicted"/>
<gene>
    <name evidence="2" type="ORF">OHC33_003995</name>
</gene>
<dbReference type="GO" id="GO:0005737">
    <property type="term" value="C:cytoplasm"/>
    <property type="evidence" value="ECO:0007669"/>
    <property type="project" value="TreeGrafter"/>
</dbReference>
<evidence type="ECO:0000256" key="1">
    <source>
        <dbReference type="SAM" id="MobiDB-lite"/>
    </source>
</evidence>
<feature type="region of interest" description="Disordered" evidence="1">
    <location>
        <begin position="83"/>
        <end position="211"/>
    </location>
</feature>
<sequence length="481" mass="54040">MDTLQKCLEVFHADQGTADRGASPLMSNNPFRNKIHSHISPEPSPRPISTNPFLDITEVNQGAVETNHDAVTMNSSVNKATDAFSQLEVTDTRNDLQKTRSRQANGGPQRPDHPSLRGFPPPPGHRPANSDEARRRHQPAPRRELDIFADPFEPTRPRDRERKPRRNSESSVREKPSMDPEEERRRRERKYRESKRDGSKSSKPKNKKLDVIDKLDVTSIYGTGLFHHDGPFDACNPHRNRKRERYAPMQAFPKDSINMVMGGSGPVNKRMDYDKYHGRGEEAHRDYNEAAIAEDNVEPYRKPDGSIGYNPNGREVLHGDESAGLGTSTFLEGAPASRAAIQRRESEYESQQPEERPGLSRKKSLAQKIRGVRPSRDRFASADGRAGATSPPMMTGQSDSAVNPFFRDFNGEVKKDNAQITFDEQPKPSRARAPSSPKRNEPERRNTTENGGEEGSKPTGLLGRMKSLKGGRRPVRRDTNS</sequence>
<feature type="compositionally biased region" description="Basic residues" evidence="1">
    <location>
        <begin position="466"/>
        <end position="475"/>
    </location>
</feature>
<keyword evidence="3" id="KW-1185">Reference proteome</keyword>
<name>A0AAN8ENF9_9EURO</name>
<organism evidence="2 3">
    <name type="scientific">Knufia fluminis</name>
    <dbReference type="NCBI Taxonomy" id="191047"/>
    <lineage>
        <taxon>Eukaryota</taxon>
        <taxon>Fungi</taxon>
        <taxon>Dikarya</taxon>
        <taxon>Ascomycota</taxon>
        <taxon>Pezizomycotina</taxon>
        <taxon>Eurotiomycetes</taxon>
        <taxon>Chaetothyriomycetidae</taxon>
        <taxon>Chaetothyriales</taxon>
        <taxon>Trichomeriaceae</taxon>
        <taxon>Knufia</taxon>
    </lineage>
</organism>
<accession>A0AAN8ENF9</accession>
<feature type="compositionally biased region" description="Basic and acidic residues" evidence="1">
    <location>
        <begin position="438"/>
        <end position="447"/>
    </location>
</feature>